<proteinExistence type="predicted"/>
<dbReference type="EMBL" id="AQHR01000085">
    <property type="protein sequence ID" value="EON76599.1"/>
    <property type="molecule type" value="Genomic_DNA"/>
</dbReference>
<evidence type="ECO:0000313" key="2">
    <source>
        <dbReference type="Proteomes" id="UP000013909"/>
    </source>
</evidence>
<accession>R7ZRJ4</accession>
<name>R7ZRJ4_9BACT</name>
<dbReference type="AlphaFoldDB" id="R7ZRJ4"/>
<gene>
    <name evidence="1" type="ORF">ADIS_3049</name>
</gene>
<organism evidence="1 2">
    <name type="scientific">Lunatimonas lonarensis</name>
    <dbReference type="NCBI Taxonomy" id="1232681"/>
    <lineage>
        <taxon>Bacteria</taxon>
        <taxon>Pseudomonadati</taxon>
        <taxon>Bacteroidota</taxon>
        <taxon>Cytophagia</taxon>
        <taxon>Cytophagales</taxon>
        <taxon>Cyclobacteriaceae</taxon>
    </lineage>
</organism>
<reference evidence="1 2" key="1">
    <citation type="submission" date="2013-02" db="EMBL/GenBank/DDBJ databases">
        <title>A novel strain isolated from Lonar lake, Maharashtra, India.</title>
        <authorList>
            <person name="Singh A."/>
        </authorList>
    </citation>
    <scope>NUCLEOTIDE SEQUENCE [LARGE SCALE GENOMIC DNA]</scope>
    <source>
        <strain evidence="1 2">AK24</strain>
    </source>
</reference>
<dbReference type="STRING" id="1232681.ADIS_3049"/>
<keyword evidence="2" id="KW-1185">Reference proteome</keyword>
<protein>
    <submittedName>
        <fullName evidence="1">Uncharacterized protein</fullName>
    </submittedName>
</protein>
<dbReference type="Proteomes" id="UP000013909">
    <property type="component" value="Unassembled WGS sequence"/>
</dbReference>
<sequence>MLAYHQLELPDNLDFSDPKSVGWEDFHLLAENENNALQYMEKSLQLGDYYFNQFLAAVIYDKVGDSERARLHAKNALENYPNNWQTKQTALIEALLMRNFFEIQSD</sequence>
<evidence type="ECO:0000313" key="1">
    <source>
        <dbReference type="EMBL" id="EON76599.1"/>
    </source>
</evidence>
<dbReference type="InterPro" id="IPR011990">
    <property type="entry name" value="TPR-like_helical_dom_sf"/>
</dbReference>
<dbReference type="SUPFAM" id="SSF48452">
    <property type="entry name" value="TPR-like"/>
    <property type="match status" value="1"/>
</dbReference>
<comment type="caution">
    <text evidence="1">The sequence shown here is derived from an EMBL/GenBank/DDBJ whole genome shotgun (WGS) entry which is preliminary data.</text>
</comment>